<name>A0ABW2R780_9BURK</name>
<accession>A0ABW2R780</accession>
<keyword evidence="1" id="KW-0175">Coiled coil</keyword>
<gene>
    <name evidence="2" type="ORF">ACFQNJ_05320</name>
</gene>
<proteinExistence type="predicted"/>
<keyword evidence="3" id="KW-1185">Reference proteome</keyword>
<protein>
    <submittedName>
        <fullName evidence="2">Uncharacterized protein</fullName>
    </submittedName>
</protein>
<dbReference type="RefSeq" id="WP_382254569.1">
    <property type="nucleotide sequence ID" value="NZ_JBHTBX010000002.1"/>
</dbReference>
<evidence type="ECO:0000256" key="1">
    <source>
        <dbReference type="SAM" id="Coils"/>
    </source>
</evidence>
<sequence length="142" mass="16227">MKTQDIFKIAAGVALGLVIAGSAAYAFRLWMINRALEGITQTAKQSAQQIMESSNRQIEAAKEAEHRRKLEQVRLEMQARIDAEQREQAVRKAAQAREAAWNRYYQRPKHCDDAVGNAFVECGNHYIRAKRKFDELYDTGKL</sequence>
<organism evidence="2 3">
    <name type="scientific">Hydrogenophaga bisanensis</name>
    <dbReference type="NCBI Taxonomy" id="439611"/>
    <lineage>
        <taxon>Bacteria</taxon>
        <taxon>Pseudomonadati</taxon>
        <taxon>Pseudomonadota</taxon>
        <taxon>Betaproteobacteria</taxon>
        <taxon>Burkholderiales</taxon>
        <taxon>Comamonadaceae</taxon>
        <taxon>Hydrogenophaga</taxon>
    </lineage>
</organism>
<dbReference type="Proteomes" id="UP001596495">
    <property type="component" value="Unassembled WGS sequence"/>
</dbReference>
<evidence type="ECO:0000313" key="2">
    <source>
        <dbReference type="EMBL" id="MFC7433927.1"/>
    </source>
</evidence>
<dbReference type="EMBL" id="JBHTBX010000002">
    <property type="protein sequence ID" value="MFC7433927.1"/>
    <property type="molecule type" value="Genomic_DNA"/>
</dbReference>
<comment type="caution">
    <text evidence="2">The sequence shown here is derived from an EMBL/GenBank/DDBJ whole genome shotgun (WGS) entry which is preliminary data.</text>
</comment>
<reference evidence="3" key="1">
    <citation type="journal article" date="2019" name="Int. J. Syst. Evol. Microbiol.">
        <title>The Global Catalogue of Microorganisms (GCM) 10K type strain sequencing project: providing services to taxonomists for standard genome sequencing and annotation.</title>
        <authorList>
            <consortium name="The Broad Institute Genomics Platform"/>
            <consortium name="The Broad Institute Genome Sequencing Center for Infectious Disease"/>
            <person name="Wu L."/>
            <person name="Ma J."/>
        </authorList>
    </citation>
    <scope>NUCLEOTIDE SEQUENCE [LARGE SCALE GENOMIC DNA]</scope>
    <source>
        <strain evidence="3">CCUG 54518</strain>
    </source>
</reference>
<evidence type="ECO:0000313" key="3">
    <source>
        <dbReference type="Proteomes" id="UP001596495"/>
    </source>
</evidence>
<feature type="coiled-coil region" evidence="1">
    <location>
        <begin position="44"/>
        <end position="87"/>
    </location>
</feature>